<evidence type="ECO:0000313" key="1">
    <source>
        <dbReference type="EMBL" id="EXB62937.1"/>
    </source>
</evidence>
<sequence>MCFGYLLEVKNGGAKGAYLYDVLGSHGTKYTSLSRNL</sequence>
<proteinExistence type="predicted"/>
<reference evidence="1 2" key="1">
    <citation type="submission" date="2014-02" db="EMBL/GenBank/DDBJ databases">
        <title>Comparative genomics and transcriptomics to identify genetic mechanisms underlying the emergence of carbapenem resistant Acinetobacter baumannii (CRAb).</title>
        <authorList>
            <person name="Harris A.D."/>
            <person name="Johnson K.J."/>
            <person name="George J."/>
            <person name="Shefchek K."/>
            <person name="Daugherty S.C."/>
            <person name="Parankush S."/>
            <person name="Sadzewicz L."/>
            <person name="Tallon L."/>
            <person name="Sengamalay N."/>
            <person name="Hazen T.H."/>
            <person name="Rasko D.A."/>
        </authorList>
    </citation>
    <scope>NUCLEOTIDE SEQUENCE [LARGE SCALE GENOMIC DNA]</scope>
    <source>
        <strain evidence="1 2">1462234</strain>
    </source>
</reference>
<accession>A0A9P2XJA9</accession>
<dbReference type="EMBL" id="JEWR01000022">
    <property type="protein sequence ID" value="EXB62937.1"/>
    <property type="molecule type" value="Genomic_DNA"/>
</dbReference>
<protein>
    <submittedName>
        <fullName evidence="1">Uncharacterized protein</fullName>
    </submittedName>
</protein>
<dbReference type="AlphaFoldDB" id="A0A9P2XJA9"/>
<name>A0A9P2XJA9_ACIBA</name>
<evidence type="ECO:0000313" key="2">
    <source>
        <dbReference type="Proteomes" id="UP000020865"/>
    </source>
</evidence>
<organism evidence="1 2">
    <name type="scientific">Acinetobacter baumannii 1462234</name>
    <dbReference type="NCBI Taxonomy" id="1310646"/>
    <lineage>
        <taxon>Bacteria</taxon>
        <taxon>Pseudomonadati</taxon>
        <taxon>Pseudomonadota</taxon>
        <taxon>Gammaproteobacteria</taxon>
        <taxon>Moraxellales</taxon>
        <taxon>Moraxellaceae</taxon>
        <taxon>Acinetobacter</taxon>
        <taxon>Acinetobacter calcoaceticus/baumannii complex</taxon>
    </lineage>
</organism>
<comment type="caution">
    <text evidence="1">The sequence shown here is derived from an EMBL/GenBank/DDBJ whole genome shotgun (WGS) entry which is preliminary data.</text>
</comment>
<gene>
    <name evidence="1" type="ORF">J545_2118</name>
</gene>
<dbReference type="Proteomes" id="UP000020865">
    <property type="component" value="Unassembled WGS sequence"/>
</dbReference>